<name>A0A1L0BB88_9ASCO</name>
<feature type="region of interest" description="Disordered" evidence="1">
    <location>
        <begin position="19"/>
        <end position="54"/>
    </location>
</feature>
<proteinExistence type="predicted"/>
<organism evidence="2 3">
    <name type="scientific">Sungouiella intermedia</name>
    <dbReference type="NCBI Taxonomy" id="45354"/>
    <lineage>
        <taxon>Eukaryota</taxon>
        <taxon>Fungi</taxon>
        <taxon>Dikarya</taxon>
        <taxon>Ascomycota</taxon>
        <taxon>Saccharomycotina</taxon>
        <taxon>Pichiomycetes</taxon>
        <taxon>Metschnikowiaceae</taxon>
        <taxon>Sungouiella</taxon>
    </lineage>
</organism>
<dbReference type="EMBL" id="LT635764">
    <property type="protein sequence ID" value="SGZ48742.1"/>
    <property type="molecule type" value="Genomic_DNA"/>
</dbReference>
<dbReference type="AlphaFoldDB" id="A0A1L0BB88"/>
<dbReference type="Proteomes" id="UP000182259">
    <property type="component" value="Chromosome I"/>
</dbReference>
<feature type="compositionally biased region" description="Low complexity" evidence="1">
    <location>
        <begin position="29"/>
        <end position="39"/>
    </location>
</feature>
<sequence length="676" mass="78417">MSSLKDALSRVTRVARHMELLRRDTRTPSLSSSPVAGSSTVKRRRSPPRNRVPKENLERLRPHLRGFQKKRYQGFLEPLSMPQLKIYSENTAPYNVERAEANFASKKSSDRIDVFNNFLSERFVFNKMVDFLVELTPEYLKSAETVSNVESLASVLKEEHTEFSRNHYKNVPRYHFHELPSFPNPLTKESFQEYIYFLTHLKILYRNSSSLASGIVPDILLYTHHLDNDQFKPYRSVHTYNYLIKYFGYDKFQNSFARELLLVMARDGHQPDIETINQLLKICRIHTNRRSLVSTYKVIINYLTLAKRLDLRANLSTWNRVYDCIDNIFLKEILVNKIASINLPILNNMCIRILEDFARTTKSLSEVINFVESDLCRQHWRSNPRLAEKVVYHSIVNAQNSRELGNIWNGLISEVAIDGISMKNIINGVFANQNISNKVYFALCMYSKLEQRVTVPAEVYGKLIQMICVNHDNNDIAIVNSLVRSLIHTDAVKALDLPIEYTDYADDVKKGKEIDGQGKFNEGKSSDDKVYNFPYTIPRTDIPEHYKIMKRLTKHHLIDLEAKCIYLQNQGKAISMPWDEIKQNEITQWTEQKQLMMNDPFWWNGDPSTISLLGLLESADPVPEKLVLTYRQLANTKMGISHDINLIHKLEAGFDNHLIDEMKTRKIHSPSVHSEA</sequence>
<gene>
    <name evidence="2" type="ORF">SAMEA4029009_CIC11G00000001995</name>
</gene>
<protein>
    <submittedName>
        <fullName evidence="2">CIC11C00000001995</fullName>
    </submittedName>
</protein>
<evidence type="ECO:0000313" key="3">
    <source>
        <dbReference type="Proteomes" id="UP000182259"/>
    </source>
</evidence>
<reference evidence="2 3" key="1">
    <citation type="submission" date="2016-10" db="EMBL/GenBank/DDBJ databases">
        <authorList>
            <person name="de Groot N.N."/>
        </authorList>
    </citation>
    <scope>NUCLEOTIDE SEQUENCE [LARGE SCALE GENOMIC DNA]</scope>
    <source>
        <strain evidence="2 3">PYCC 4715</strain>
    </source>
</reference>
<accession>A0A1L0BB88</accession>
<evidence type="ECO:0000256" key="1">
    <source>
        <dbReference type="SAM" id="MobiDB-lite"/>
    </source>
</evidence>
<evidence type="ECO:0000313" key="2">
    <source>
        <dbReference type="EMBL" id="SGZ48742.1"/>
    </source>
</evidence>